<name>A0A2S9Y5Y7_9BACT</name>
<gene>
    <name evidence="1" type="ORF">ENSA7_59600</name>
</gene>
<reference evidence="1 2" key="1">
    <citation type="submission" date="2018-03" db="EMBL/GenBank/DDBJ databases">
        <title>Draft Genome Sequences of the Obligatory Marine Myxobacteria Enhygromyxa salina SWB007.</title>
        <authorList>
            <person name="Poehlein A."/>
            <person name="Moghaddam J.A."/>
            <person name="Harms H."/>
            <person name="Alanjari M."/>
            <person name="Koenig G.M."/>
            <person name="Daniel R."/>
            <person name="Schaeberle T.F."/>
        </authorList>
    </citation>
    <scope>NUCLEOTIDE SEQUENCE [LARGE SCALE GENOMIC DNA]</scope>
    <source>
        <strain evidence="1 2">SWB007</strain>
    </source>
</reference>
<evidence type="ECO:0000313" key="1">
    <source>
        <dbReference type="EMBL" id="PRQ00466.1"/>
    </source>
</evidence>
<sequence>MNSQGRTQSKMTLINSFRNTVRYAMRKMKLDCEQHGVTEAFFNLDAFDQSLRLPVNAEVCGAGGQQASLIDLLTAVRRDPVTFHFAWTRHAVATPHSAAFEMFLTRSGALKVRLLWLALPDMFPVSPRIGIIDGRAPLKEAVFDLLQVRSDGRIEVFPDPA</sequence>
<evidence type="ECO:0000313" key="2">
    <source>
        <dbReference type="Proteomes" id="UP000238823"/>
    </source>
</evidence>
<comment type="caution">
    <text evidence="1">The sequence shown here is derived from an EMBL/GenBank/DDBJ whole genome shotgun (WGS) entry which is preliminary data.</text>
</comment>
<dbReference type="EMBL" id="PVNL01000118">
    <property type="protein sequence ID" value="PRQ00466.1"/>
    <property type="molecule type" value="Genomic_DNA"/>
</dbReference>
<organism evidence="1 2">
    <name type="scientific">Enhygromyxa salina</name>
    <dbReference type="NCBI Taxonomy" id="215803"/>
    <lineage>
        <taxon>Bacteria</taxon>
        <taxon>Pseudomonadati</taxon>
        <taxon>Myxococcota</taxon>
        <taxon>Polyangia</taxon>
        <taxon>Nannocystales</taxon>
        <taxon>Nannocystaceae</taxon>
        <taxon>Enhygromyxa</taxon>
    </lineage>
</organism>
<dbReference type="AlphaFoldDB" id="A0A2S9Y5Y7"/>
<dbReference type="Proteomes" id="UP000238823">
    <property type="component" value="Unassembled WGS sequence"/>
</dbReference>
<accession>A0A2S9Y5Y7</accession>
<proteinExistence type="predicted"/>
<protein>
    <submittedName>
        <fullName evidence="1">Uncharacterized protein</fullName>
    </submittedName>
</protein>